<reference evidence="2" key="2">
    <citation type="journal article" date="2023" name="IMA Fungus">
        <title>Comparative genomic study of the Penicillium genus elucidates a diverse pangenome and 15 lateral gene transfer events.</title>
        <authorList>
            <person name="Petersen C."/>
            <person name="Sorensen T."/>
            <person name="Nielsen M.R."/>
            <person name="Sondergaard T.E."/>
            <person name="Sorensen J.L."/>
            <person name="Fitzpatrick D.A."/>
            <person name="Frisvad J.C."/>
            <person name="Nielsen K.L."/>
        </authorList>
    </citation>
    <scope>NUCLEOTIDE SEQUENCE</scope>
    <source>
        <strain evidence="2">IBT 30069</strain>
    </source>
</reference>
<evidence type="ECO:0000256" key="1">
    <source>
        <dbReference type="SAM" id="SignalP"/>
    </source>
</evidence>
<dbReference type="PANTHER" id="PTHR32161:SF8">
    <property type="entry name" value="DPP6 N-TERMINAL DOMAIN-LIKE PROTEIN"/>
    <property type="match status" value="1"/>
</dbReference>
<name>A0A9W9GCN2_9EURO</name>
<dbReference type="Gene3D" id="2.120.10.30">
    <property type="entry name" value="TolB, C-terminal domain"/>
    <property type="match status" value="2"/>
</dbReference>
<feature type="signal peptide" evidence="1">
    <location>
        <begin position="1"/>
        <end position="18"/>
    </location>
</feature>
<dbReference type="Pfam" id="PF07676">
    <property type="entry name" value="PD40"/>
    <property type="match status" value="5"/>
</dbReference>
<dbReference type="SUPFAM" id="SSF82171">
    <property type="entry name" value="DPP6 N-terminal domain-like"/>
    <property type="match status" value="2"/>
</dbReference>
<gene>
    <name evidence="2" type="ORF">N7456_000515</name>
</gene>
<accession>A0A9W9GCN2</accession>
<keyword evidence="3" id="KW-1185">Reference proteome</keyword>
<proteinExistence type="predicted"/>
<feature type="chain" id="PRO_5040942884" evidence="1">
    <location>
        <begin position="19"/>
        <end position="689"/>
    </location>
</feature>
<dbReference type="InterPro" id="IPR011042">
    <property type="entry name" value="6-blade_b-propeller_TolB-like"/>
</dbReference>
<keyword evidence="1" id="KW-0732">Signal</keyword>
<organism evidence="2 3">
    <name type="scientific">Penicillium angulare</name>
    <dbReference type="NCBI Taxonomy" id="116970"/>
    <lineage>
        <taxon>Eukaryota</taxon>
        <taxon>Fungi</taxon>
        <taxon>Dikarya</taxon>
        <taxon>Ascomycota</taxon>
        <taxon>Pezizomycotina</taxon>
        <taxon>Eurotiomycetes</taxon>
        <taxon>Eurotiomycetidae</taxon>
        <taxon>Eurotiales</taxon>
        <taxon>Aspergillaceae</taxon>
        <taxon>Penicillium</taxon>
    </lineage>
</organism>
<reference evidence="2" key="1">
    <citation type="submission" date="2022-11" db="EMBL/GenBank/DDBJ databases">
        <authorList>
            <person name="Petersen C."/>
        </authorList>
    </citation>
    <scope>NUCLEOTIDE SEQUENCE</scope>
    <source>
        <strain evidence="2">IBT 30069</strain>
    </source>
</reference>
<dbReference type="InterPro" id="IPR011659">
    <property type="entry name" value="WD40"/>
</dbReference>
<dbReference type="PANTHER" id="PTHR32161">
    <property type="entry name" value="DPP6 N-TERMINAL DOMAIN-LIKE PROTEIN"/>
    <property type="match status" value="1"/>
</dbReference>
<comment type="caution">
    <text evidence="2">The sequence shown here is derived from an EMBL/GenBank/DDBJ whole genome shotgun (WGS) entry which is preliminary data.</text>
</comment>
<evidence type="ECO:0000313" key="2">
    <source>
        <dbReference type="EMBL" id="KAJ5116167.1"/>
    </source>
</evidence>
<evidence type="ECO:0000313" key="3">
    <source>
        <dbReference type="Proteomes" id="UP001149165"/>
    </source>
</evidence>
<dbReference type="OrthoDB" id="43744at2759"/>
<sequence length="689" mass="76097">MRVARVFSWLAVAGTAIAHAGMRSVESHIGKRTDSNAQLGTFLHNRISPNYSELYIAEANGSNERLLLGSNTVYDFRATWSADGQYVTFTSERRGNGQADVYRVAINGSTVTSTPELIAVSEGVDDSGEISPDGKMLAFATSRFNHTSNIMLTVLETGSLKNLTLVDGIAGAANPTLPNGYFKPTWSPDSEWVVFTSDRNTPWRGHSAGAGWEHTQELSIYAARPTGEDLRLVSSRANYTHGSPHFSPNGKRIVFYEMLTEDTYNGRLQPDLLYGSVLNTSIVSVDFPSGKNRIVHATGTGVKISPRFVTNDVIGYVMKETTSDNGIYYVSVSGKNYTQYQNIPMNTMTPALRSPTWSPDGKYIIYEKQGPTGGSTSTSRTQYTKLWDFNKNWDYRYTDVFPMGKRSGCPMMAMSQQMEGPAKSNLMRLSMNGTDQVTLFETEKAMINPSIAEGYNARAYQGNWGPGDTNLTFGFGAYFVARESSPGFIFSVNEYGKDVTLLAGNNITNYGFPSYNHDGTKVVFRTWPGTASNGTTIGSIGLAVVDVPTRKVTQLTTEWDNLPAFSPDGKRILFTRRVNWSNFHDNYDIFTMNLDGTNLTKVTESIASDAHAVWTQDGRILYSTGMYGFQQEAPLYDDSMQPYAVIMLMDQDGSNKTPMTNSLWEDAMPMFAPASVLSKTCPYKKNHSA</sequence>
<dbReference type="EMBL" id="JAPQKH010000001">
    <property type="protein sequence ID" value="KAJ5116167.1"/>
    <property type="molecule type" value="Genomic_DNA"/>
</dbReference>
<dbReference type="AlphaFoldDB" id="A0A9W9GCN2"/>
<dbReference type="Proteomes" id="UP001149165">
    <property type="component" value="Unassembled WGS sequence"/>
</dbReference>
<protein>
    <submittedName>
        <fullName evidence="2">Tat pathway signal sequence domain-containing protein</fullName>
    </submittedName>
</protein>